<dbReference type="EMBL" id="CP000252">
    <property type="protein sequence ID" value="ABC77920.1"/>
    <property type="molecule type" value="Genomic_DNA"/>
</dbReference>
<evidence type="ECO:0000313" key="2">
    <source>
        <dbReference type="EMBL" id="ABC77920.1"/>
    </source>
</evidence>
<feature type="region of interest" description="Disordered" evidence="1">
    <location>
        <begin position="1"/>
        <end position="20"/>
    </location>
</feature>
<evidence type="ECO:0000313" key="3">
    <source>
        <dbReference type="Proteomes" id="UP000001933"/>
    </source>
</evidence>
<keyword evidence="3" id="KW-1185">Reference proteome</keyword>
<accession>Q2LV12</accession>
<proteinExistence type="predicted"/>
<dbReference type="Proteomes" id="UP000001933">
    <property type="component" value="Chromosome"/>
</dbReference>
<organism evidence="2 3">
    <name type="scientific">Syntrophus aciditrophicus (strain SB)</name>
    <dbReference type="NCBI Taxonomy" id="56780"/>
    <lineage>
        <taxon>Bacteria</taxon>
        <taxon>Pseudomonadati</taxon>
        <taxon>Thermodesulfobacteriota</taxon>
        <taxon>Syntrophia</taxon>
        <taxon>Syntrophales</taxon>
        <taxon>Syntrophaceae</taxon>
        <taxon>Syntrophus</taxon>
    </lineage>
</organism>
<dbReference type="AlphaFoldDB" id="Q2LV12"/>
<name>Q2LV12_SYNAS</name>
<gene>
    <name evidence="2" type="ORF">SYN_00499</name>
</gene>
<sequence length="114" mass="13451">MSFLPLRQRKGPLPRQPSIKVERRHLKSKISKHMEPTSQKIHKVMTRAVAEKYSLREQIALTQAFHILMTAFPQERHFIIGFAYANEGQGEKVWLIIDESEEERIETMLFPDDY</sequence>
<dbReference type="InParanoid" id="Q2LV12"/>
<dbReference type="KEGG" id="sat:SYN_00499"/>
<protein>
    <submittedName>
        <fullName evidence="2">Hypothetical cytosolic protein</fullName>
    </submittedName>
</protein>
<evidence type="ECO:0000256" key="1">
    <source>
        <dbReference type="SAM" id="MobiDB-lite"/>
    </source>
</evidence>
<reference evidence="2 3" key="1">
    <citation type="journal article" date="2007" name="Proc. Natl. Acad. Sci. U.S.A.">
        <title>The genome of Syntrophus aciditrophicus: life at the thermodynamic limit of microbial growth.</title>
        <authorList>
            <person name="McInerney M.J."/>
            <person name="Rohlin L."/>
            <person name="Mouttaki H."/>
            <person name="Kim U."/>
            <person name="Krupp R.S."/>
            <person name="Rios-Hernandez L."/>
            <person name="Sieber J."/>
            <person name="Struchtemeyer C.G."/>
            <person name="Bhattacharyya A."/>
            <person name="Campbell J.W."/>
            <person name="Gunsalus R.P."/>
        </authorList>
    </citation>
    <scope>NUCLEOTIDE SEQUENCE [LARGE SCALE GENOMIC DNA]</scope>
    <source>
        <strain evidence="2 3">SB</strain>
    </source>
</reference>
<dbReference type="HOGENOM" id="CLU_2119892_0_0_7"/>